<evidence type="ECO:0000259" key="1">
    <source>
        <dbReference type="Pfam" id="PF01425"/>
    </source>
</evidence>
<feature type="domain" description="Amidase" evidence="1">
    <location>
        <begin position="73"/>
        <end position="510"/>
    </location>
</feature>
<reference evidence="2 3" key="1">
    <citation type="submission" date="2019-02" db="EMBL/GenBank/DDBJ databases">
        <title>Paenibacillus sp. nov., isolated from surface-sterilized tissue of Thalictrum simplex L.</title>
        <authorList>
            <person name="Tuo L."/>
        </authorList>
    </citation>
    <scope>NUCLEOTIDE SEQUENCE [LARGE SCALE GENOMIC DNA]</scope>
    <source>
        <strain evidence="2 3">N2SHLJ1</strain>
    </source>
</reference>
<dbReference type="SUPFAM" id="SSF75304">
    <property type="entry name" value="Amidase signature (AS) enzymes"/>
    <property type="match status" value="1"/>
</dbReference>
<dbReference type="InterPro" id="IPR036928">
    <property type="entry name" value="AS_sf"/>
</dbReference>
<proteinExistence type="predicted"/>
<dbReference type="EMBL" id="SIRE01000017">
    <property type="protein sequence ID" value="TBL75407.1"/>
    <property type="molecule type" value="Genomic_DNA"/>
</dbReference>
<dbReference type="Gene3D" id="3.90.1300.10">
    <property type="entry name" value="Amidase signature (AS) domain"/>
    <property type="match status" value="1"/>
</dbReference>
<accession>A0A4Q9DNP2</accession>
<organism evidence="2 3">
    <name type="scientific">Paenibacillus thalictri</name>
    <dbReference type="NCBI Taxonomy" id="2527873"/>
    <lineage>
        <taxon>Bacteria</taxon>
        <taxon>Bacillati</taxon>
        <taxon>Bacillota</taxon>
        <taxon>Bacilli</taxon>
        <taxon>Bacillales</taxon>
        <taxon>Paenibacillaceae</taxon>
        <taxon>Paenibacillus</taxon>
    </lineage>
</organism>
<dbReference type="Pfam" id="PF01425">
    <property type="entry name" value="Amidase"/>
    <property type="match status" value="1"/>
</dbReference>
<dbReference type="PANTHER" id="PTHR42678">
    <property type="entry name" value="AMIDASE"/>
    <property type="match status" value="1"/>
</dbReference>
<name>A0A4Q9DNP2_9BACL</name>
<keyword evidence="3" id="KW-1185">Reference proteome</keyword>
<dbReference type="OrthoDB" id="9811471at2"/>
<dbReference type="PANTHER" id="PTHR42678:SF5">
    <property type="entry name" value="GLUTAMYL-TRNA(GLN) AMIDOTRANSFERASE SUBUNIT A"/>
    <property type="match status" value="1"/>
</dbReference>
<sequence>MLFARKTAAFEENDVSLTDDTAVPPCSNDPVTVEEAAAAALRVYNQLPFVLVESTIPALQAAMTTGKITSRQLVQMYLDRIEAYDRQGPKLNSLLAVSPTALEEAARLDEERVRQGPRGPLHGIPIVLKDNFNTKDMPTTGGAAALESFIPSEDAAVVAKLRAAGAIILAKANMHELAITGTTVSSLGGQTLNPYDLTRTPGGSSGGTGAAVAASFAAAGTGSDTVNSIRSPSSANNLVGIRPTKGLIETDGILPVSFTQDMIGPIARTVEDAAILLEGMIGGGKEAAPGTACSSASLTDSLAENGLRGVRIGVFHNFFGTLPIHEEVNRVANQAIHAMEAMGAEIVPITIPGLDSDRLIAGVDVQKYELKEELNRYFAAYGTPVQSLEQFIAMDLHDKSIREALESAQAVERPAEQMDYQDRLARIQQLKAQVLDAMESSGVEVLLYPLQKRLVVPIGEFQADRNGILGALTGFPAITFQGGFSAPTPTAPIGVPVGIEFLGRPYSEAFLIKLAYSFEQQTRYRTTPPSTPELGTRD</sequence>
<dbReference type="InterPro" id="IPR023631">
    <property type="entry name" value="Amidase_dom"/>
</dbReference>
<comment type="caution">
    <text evidence="2">The sequence shown here is derived from an EMBL/GenBank/DDBJ whole genome shotgun (WGS) entry which is preliminary data.</text>
</comment>
<protein>
    <submittedName>
        <fullName evidence="2">Amidase</fullName>
    </submittedName>
</protein>
<gene>
    <name evidence="2" type="ORF">EYB31_23215</name>
</gene>
<evidence type="ECO:0000313" key="2">
    <source>
        <dbReference type="EMBL" id="TBL75407.1"/>
    </source>
</evidence>
<evidence type="ECO:0000313" key="3">
    <source>
        <dbReference type="Proteomes" id="UP000293142"/>
    </source>
</evidence>
<dbReference type="Proteomes" id="UP000293142">
    <property type="component" value="Unassembled WGS sequence"/>
</dbReference>
<dbReference type="AlphaFoldDB" id="A0A4Q9DNP2"/>